<dbReference type="EMBL" id="JARK01000250">
    <property type="protein sequence ID" value="EYC39588.1"/>
    <property type="molecule type" value="Genomic_DNA"/>
</dbReference>
<evidence type="ECO:0000256" key="5">
    <source>
        <dbReference type="ARBA" id="ARBA00022989"/>
    </source>
</evidence>
<dbReference type="GO" id="GO:0012505">
    <property type="term" value="C:endomembrane system"/>
    <property type="evidence" value="ECO:0007669"/>
    <property type="project" value="UniProtKB-SubCell"/>
</dbReference>
<evidence type="ECO:0000256" key="6">
    <source>
        <dbReference type="ARBA" id="ARBA00023136"/>
    </source>
</evidence>
<evidence type="ECO:0000313" key="10">
    <source>
        <dbReference type="Proteomes" id="UP000024635"/>
    </source>
</evidence>
<feature type="transmembrane region" description="Helical" evidence="7">
    <location>
        <begin position="74"/>
        <end position="95"/>
    </location>
</feature>
<feature type="region of interest" description="Disordered" evidence="8">
    <location>
        <begin position="46"/>
        <end position="67"/>
    </location>
</feature>
<dbReference type="PIRSF" id="PIRSF015974">
    <property type="entry name" value="CLN3_BTN1"/>
    <property type="match status" value="1"/>
</dbReference>
<keyword evidence="5 7" id="KW-1133">Transmembrane helix</keyword>
<feature type="compositionally biased region" description="Basic and acidic residues" evidence="8">
    <location>
        <begin position="51"/>
        <end position="62"/>
    </location>
</feature>
<feature type="transmembrane region" description="Helical" evidence="7">
    <location>
        <begin position="481"/>
        <end position="505"/>
    </location>
</feature>
<dbReference type="Gene3D" id="1.20.1250.20">
    <property type="entry name" value="MFS general substrate transporter like domains"/>
    <property type="match status" value="1"/>
</dbReference>
<keyword evidence="3" id="KW-0813">Transport</keyword>
<feature type="transmembrane region" description="Helical" evidence="7">
    <location>
        <begin position="442"/>
        <end position="461"/>
    </location>
</feature>
<feature type="transmembrane region" description="Helical" evidence="7">
    <location>
        <begin position="245"/>
        <end position="265"/>
    </location>
</feature>
<accession>A0A016WKQ7</accession>
<comment type="subcellular location">
    <subcellularLocation>
        <location evidence="1">Endomembrane system</location>
        <topology evidence="1">Multi-pass membrane protein</topology>
    </subcellularLocation>
    <subcellularLocation>
        <location evidence="7">Lysosome membrane</location>
        <topology evidence="7">Multi-pass membrane protein</topology>
    </subcellularLocation>
</comment>
<evidence type="ECO:0000256" key="3">
    <source>
        <dbReference type="ARBA" id="ARBA00022448"/>
    </source>
</evidence>
<feature type="transmembrane region" description="Helical" evidence="7">
    <location>
        <begin position="130"/>
        <end position="150"/>
    </location>
</feature>
<dbReference type="PANTHER" id="PTHR10981:SF0">
    <property type="entry name" value="BATTENIN"/>
    <property type="match status" value="1"/>
</dbReference>
<proteinExistence type="inferred from homology"/>
<feature type="transmembrane region" description="Helical" evidence="7">
    <location>
        <begin position="181"/>
        <end position="203"/>
    </location>
</feature>
<dbReference type="InterPro" id="IPR003492">
    <property type="entry name" value="Battenin_disease_Cln3"/>
</dbReference>
<dbReference type="STRING" id="53326.A0A016WKQ7"/>
<evidence type="ECO:0000313" key="9">
    <source>
        <dbReference type="EMBL" id="EYC39588.1"/>
    </source>
</evidence>
<organism evidence="9 10">
    <name type="scientific">Ancylostoma ceylanicum</name>
    <dbReference type="NCBI Taxonomy" id="53326"/>
    <lineage>
        <taxon>Eukaryota</taxon>
        <taxon>Metazoa</taxon>
        <taxon>Ecdysozoa</taxon>
        <taxon>Nematoda</taxon>
        <taxon>Chromadorea</taxon>
        <taxon>Rhabditida</taxon>
        <taxon>Rhabditina</taxon>
        <taxon>Rhabditomorpha</taxon>
        <taxon>Strongyloidea</taxon>
        <taxon>Ancylostomatidae</taxon>
        <taxon>Ancylostomatinae</taxon>
        <taxon>Ancylostoma</taxon>
    </lineage>
</organism>
<gene>
    <name evidence="9" type="primary">Acey_s0650.g1134</name>
    <name evidence="9" type="synonym">Acey-cln-3.2</name>
    <name evidence="9" type="ORF">Y032_0650g1134</name>
</gene>
<dbReference type="Proteomes" id="UP000024635">
    <property type="component" value="Unassembled WGS sequence"/>
</dbReference>
<dbReference type="GO" id="GO:0051453">
    <property type="term" value="P:regulation of intracellular pH"/>
    <property type="evidence" value="ECO:0007669"/>
    <property type="project" value="TreeGrafter"/>
</dbReference>
<dbReference type="OrthoDB" id="5965864at2759"/>
<dbReference type="InterPro" id="IPR018460">
    <property type="entry name" value="Battenin_disease_Cln3_subgr"/>
</dbReference>
<feature type="transmembrane region" description="Helical" evidence="7">
    <location>
        <begin position="415"/>
        <end position="435"/>
    </location>
</feature>
<comment type="similarity">
    <text evidence="2 7">Belongs to the battenin family.</text>
</comment>
<feature type="transmembrane region" description="Helical" evidence="7">
    <location>
        <begin position="347"/>
        <end position="364"/>
    </location>
</feature>
<keyword evidence="10" id="KW-1185">Reference proteome</keyword>
<name>A0A016WKQ7_9BILA</name>
<dbReference type="PANTHER" id="PTHR10981">
    <property type="entry name" value="BATTENIN"/>
    <property type="match status" value="1"/>
</dbReference>
<reference evidence="10" key="1">
    <citation type="journal article" date="2015" name="Nat. Genet.">
        <title>The genome and transcriptome of the zoonotic hookworm Ancylostoma ceylanicum identify infection-specific gene families.</title>
        <authorList>
            <person name="Schwarz E.M."/>
            <person name="Hu Y."/>
            <person name="Antoshechkin I."/>
            <person name="Miller M.M."/>
            <person name="Sternberg P.W."/>
            <person name="Aroian R.V."/>
        </authorList>
    </citation>
    <scope>NUCLEOTIDE SEQUENCE</scope>
    <source>
        <strain evidence="10">HY135</strain>
    </source>
</reference>
<dbReference type="Pfam" id="PF02487">
    <property type="entry name" value="CLN3"/>
    <property type="match status" value="1"/>
</dbReference>
<evidence type="ECO:0000256" key="2">
    <source>
        <dbReference type="ARBA" id="ARBA00007467"/>
    </source>
</evidence>
<keyword evidence="4 7" id="KW-0812">Transmembrane</keyword>
<evidence type="ECO:0000256" key="7">
    <source>
        <dbReference type="RuleBase" id="RU361113"/>
    </source>
</evidence>
<keyword evidence="6 7" id="KW-0472">Membrane</keyword>
<feature type="transmembrane region" description="Helical" evidence="7">
    <location>
        <begin position="157"/>
        <end position="175"/>
    </location>
</feature>
<feature type="transmembrane region" description="Helical" evidence="7">
    <location>
        <begin position="215"/>
        <end position="233"/>
    </location>
</feature>
<dbReference type="SUPFAM" id="SSF103473">
    <property type="entry name" value="MFS general substrate transporter"/>
    <property type="match status" value="1"/>
</dbReference>
<dbReference type="GO" id="GO:0007040">
    <property type="term" value="P:lysosome organization"/>
    <property type="evidence" value="ECO:0007669"/>
    <property type="project" value="TreeGrafter"/>
</dbReference>
<sequence>MNFPMFLRMVQIPSPNLKFDNLKAAPAEILALEIFPNFEVRPGSVAAMPARRRDGEDGRSPESRSASTVSTQNLVGFWILGLCNNFAYVVMLSAAKDILETESGGISKNGTHACREEIIDRQCQQLSTGAVLLADIIPALVVKVTAPLYIQMIPFGLRHFLVVMAQMLSFVLVASSSNVKMALLGVIVASWGSGLGEISYLALASYFDSKVVSMWSSGTGGAGIIGAMAYAVLTDPLMLHFTPRIALYCMLIIPLIFAYTFWFLLQLPPTVHRIEVCKLKTYIVPKKTDCTNRSRRLSASSESDIERPLLDEADEDVAEDEEASSPFTSRLQRGLTMYEKLKAVTPLFKYMIPLIIVYFAEYFINQGLLELLEFDCSHGFNIGPQSQYRWYQVLYQVGVFVSRSSSDVIALPGEVLPLLALLQVLNATVLYFEALNRFMSHILLLMCVIVYEGLLGGASYVNTFRVIHEEVPADRKEFSMGFVSISDTFGILLAGFTAIPVHNIICEQPL</sequence>
<dbReference type="AlphaFoldDB" id="A0A016WKQ7"/>
<protein>
    <recommendedName>
        <fullName evidence="7">Battenin</fullName>
    </recommendedName>
</protein>
<comment type="caution">
    <text evidence="9">The sequence shown here is derived from an EMBL/GenBank/DDBJ whole genome shotgun (WGS) entry which is preliminary data.</text>
</comment>
<evidence type="ECO:0000256" key="8">
    <source>
        <dbReference type="SAM" id="MobiDB-lite"/>
    </source>
</evidence>
<dbReference type="PRINTS" id="PR01315">
    <property type="entry name" value="BATTENIN"/>
</dbReference>
<keyword evidence="7" id="KW-0458">Lysosome</keyword>
<evidence type="ECO:0000256" key="1">
    <source>
        <dbReference type="ARBA" id="ARBA00004127"/>
    </source>
</evidence>
<dbReference type="GO" id="GO:0005765">
    <property type="term" value="C:lysosomal membrane"/>
    <property type="evidence" value="ECO:0007669"/>
    <property type="project" value="UniProtKB-SubCell"/>
</dbReference>
<evidence type="ECO:0000256" key="4">
    <source>
        <dbReference type="ARBA" id="ARBA00022692"/>
    </source>
</evidence>
<dbReference type="InterPro" id="IPR036259">
    <property type="entry name" value="MFS_trans_sf"/>
</dbReference>